<feature type="transmembrane region" description="Helical" evidence="7">
    <location>
        <begin position="258"/>
        <end position="281"/>
    </location>
</feature>
<dbReference type="Gene3D" id="3.10.20.90">
    <property type="entry name" value="Phosphatidylinositol 3-kinase Catalytic Subunit, Chain A, domain 1"/>
    <property type="match status" value="1"/>
</dbReference>
<dbReference type="Pfam" id="PF19053">
    <property type="entry name" value="EccD"/>
    <property type="match status" value="1"/>
</dbReference>
<dbReference type="PIRSF" id="PIRSF017804">
    <property type="entry name" value="Secretion_EccD1"/>
    <property type="match status" value="1"/>
</dbReference>
<reference evidence="9" key="1">
    <citation type="submission" date="2024-05" db="EMBL/GenBank/DDBJ databases">
        <title>30 novel species of actinomycetes from the DSMZ collection.</title>
        <authorList>
            <person name="Nouioui I."/>
        </authorList>
    </citation>
    <scope>NUCLEOTIDE SEQUENCE</scope>
    <source>
        <strain evidence="9">DSM 40712</strain>
    </source>
</reference>
<feature type="transmembrane region" description="Helical" evidence="7">
    <location>
        <begin position="370"/>
        <end position="387"/>
    </location>
</feature>
<feature type="transmembrane region" description="Helical" evidence="7">
    <location>
        <begin position="172"/>
        <end position="195"/>
    </location>
</feature>
<feature type="transmembrane region" description="Helical" evidence="7">
    <location>
        <begin position="146"/>
        <end position="165"/>
    </location>
</feature>
<keyword evidence="10" id="KW-1185">Reference proteome</keyword>
<keyword evidence="3" id="KW-1003">Cell membrane</keyword>
<evidence type="ECO:0000259" key="8">
    <source>
        <dbReference type="Pfam" id="PF19053"/>
    </source>
</evidence>
<dbReference type="InterPro" id="IPR024962">
    <property type="entry name" value="YukD-like"/>
</dbReference>
<evidence type="ECO:0000313" key="9">
    <source>
        <dbReference type="EMBL" id="MDT0612194.1"/>
    </source>
</evidence>
<comment type="caution">
    <text evidence="9">The sequence shown here is derived from an EMBL/GenBank/DDBJ whole genome shotgun (WGS) entry which is preliminary data.</text>
</comment>
<comment type="similarity">
    <text evidence="2">Belongs to the EccD/Snm4 family.</text>
</comment>
<evidence type="ECO:0000256" key="3">
    <source>
        <dbReference type="ARBA" id="ARBA00022475"/>
    </source>
</evidence>
<evidence type="ECO:0000256" key="5">
    <source>
        <dbReference type="ARBA" id="ARBA00022989"/>
    </source>
</evidence>
<feature type="transmembrane region" description="Helical" evidence="7">
    <location>
        <begin position="232"/>
        <end position="252"/>
    </location>
</feature>
<keyword evidence="6 7" id="KW-0472">Membrane</keyword>
<feature type="transmembrane region" description="Helical" evidence="7">
    <location>
        <begin position="207"/>
        <end position="225"/>
    </location>
</feature>
<evidence type="ECO:0000256" key="7">
    <source>
        <dbReference type="SAM" id="Phobius"/>
    </source>
</evidence>
<dbReference type="NCBIfam" id="TIGR03920">
    <property type="entry name" value="T7SS_EccD"/>
    <property type="match status" value="1"/>
</dbReference>
<dbReference type="Pfam" id="PF08817">
    <property type="entry name" value="YukD"/>
    <property type="match status" value="1"/>
</dbReference>
<feature type="domain" description="EccD-like transmembrane" evidence="8">
    <location>
        <begin position="119"/>
        <end position="458"/>
    </location>
</feature>
<gene>
    <name evidence="9" type="primary">eccD</name>
    <name evidence="9" type="ORF">RM812_18515</name>
</gene>
<evidence type="ECO:0000256" key="1">
    <source>
        <dbReference type="ARBA" id="ARBA00004651"/>
    </source>
</evidence>
<evidence type="ECO:0000256" key="6">
    <source>
        <dbReference type="ARBA" id="ARBA00023136"/>
    </source>
</evidence>
<name>A0ABU3AQH6_9ACTN</name>
<organism evidence="9 10">
    <name type="scientific">Streptomyces lancefieldiae</name>
    <dbReference type="NCBI Taxonomy" id="3075520"/>
    <lineage>
        <taxon>Bacteria</taxon>
        <taxon>Bacillati</taxon>
        <taxon>Actinomycetota</taxon>
        <taxon>Actinomycetes</taxon>
        <taxon>Kitasatosporales</taxon>
        <taxon>Streptomycetaceae</taxon>
        <taxon>Streptomyces</taxon>
    </lineage>
</organism>
<keyword evidence="4 7" id="KW-0812">Transmembrane</keyword>
<protein>
    <submittedName>
        <fullName evidence="9">Type VII secretion integral membrane protein EccD</fullName>
    </submittedName>
</protein>
<keyword evidence="5 7" id="KW-1133">Transmembrane helix</keyword>
<evidence type="ECO:0000256" key="4">
    <source>
        <dbReference type="ARBA" id="ARBA00022692"/>
    </source>
</evidence>
<sequence>MSDKTAGLCRITIRSPEKTFELGIPVDVPLADLLPVLVEYAGGDLDEQGLEHGGWSLQRLGAAPLDEERTPAALELRDGETLYLRARHESLPEVVYDDLVDGIGESLRARSDTWRPELTRRLLLGFTVVALAVGLITVLLPGEAVWRAAAAAVFASLLVAGGLAASRAVGDAGAGAVLGVLAVPYLAVAGALVPVAGYGEDMLGPRLLAGGAAGAGAAIVALAAVGAFAPLFLGAFTVAVFTVAAGAVALAGMSIAQVAGWLAVTTVLAGGFVPSLCFRLAGMRMPPLPSNAGELQEGIEPFPAQQVRERAELADRYLTGMYTALGLVAAACETVLLTAGDGWTPPLLAVVLSTLLLLHVRVVGAVWHRLAMAVPGAYGIALAAVVRATDLGLPERLEVAAAVAALAAVTAIAAWTVPGRRLVPYWGRFADILHTLCALVLLPLAVLLAGVFGALRGIRG</sequence>
<dbReference type="EMBL" id="JAVRFH010000016">
    <property type="protein sequence ID" value="MDT0612194.1"/>
    <property type="molecule type" value="Genomic_DNA"/>
</dbReference>
<accession>A0ABU3AQH6</accession>
<evidence type="ECO:0000313" key="10">
    <source>
        <dbReference type="Proteomes" id="UP001180724"/>
    </source>
</evidence>
<dbReference type="RefSeq" id="WP_311573739.1">
    <property type="nucleotide sequence ID" value="NZ_JAVRFH010000016.1"/>
</dbReference>
<feature type="transmembrane region" description="Helical" evidence="7">
    <location>
        <begin position="317"/>
        <end position="337"/>
    </location>
</feature>
<comment type="subcellular location">
    <subcellularLocation>
        <location evidence="1">Cell membrane</location>
        <topology evidence="1">Multi-pass membrane protein</topology>
    </subcellularLocation>
</comment>
<feature type="transmembrane region" description="Helical" evidence="7">
    <location>
        <begin position="122"/>
        <end position="140"/>
    </location>
</feature>
<dbReference type="InterPro" id="IPR044049">
    <property type="entry name" value="EccD_transm"/>
</dbReference>
<evidence type="ECO:0000256" key="2">
    <source>
        <dbReference type="ARBA" id="ARBA00006162"/>
    </source>
</evidence>
<feature type="transmembrane region" description="Helical" evidence="7">
    <location>
        <begin position="429"/>
        <end position="455"/>
    </location>
</feature>
<dbReference type="InterPro" id="IPR006707">
    <property type="entry name" value="T7SS_EccD"/>
</dbReference>
<proteinExistence type="inferred from homology"/>
<dbReference type="Proteomes" id="UP001180724">
    <property type="component" value="Unassembled WGS sequence"/>
</dbReference>
<feature type="transmembrane region" description="Helical" evidence="7">
    <location>
        <begin position="399"/>
        <end position="417"/>
    </location>
</feature>